<evidence type="ECO:0000259" key="3">
    <source>
        <dbReference type="PROSITE" id="PS50977"/>
    </source>
</evidence>
<dbReference type="Gene3D" id="1.10.357.10">
    <property type="entry name" value="Tetracycline Repressor, domain 2"/>
    <property type="match status" value="1"/>
</dbReference>
<comment type="caution">
    <text evidence="4">The sequence shown here is derived from an EMBL/GenBank/DDBJ whole genome shotgun (WGS) entry which is preliminary data.</text>
</comment>
<proteinExistence type="predicted"/>
<dbReference type="InterPro" id="IPR009057">
    <property type="entry name" value="Homeodomain-like_sf"/>
</dbReference>
<dbReference type="PANTHER" id="PTHR30055">
    <property type="entry name" value="HTH-TYPE TRANSCRIPTIONAL REGULATOR RUTR"/>
    <property type="match status" value="1"/>
</dbReference>
<dbReference type="Pfam" id="PF00440">
    <property type="entry name" value="TetR_N"/>
    <property type="match status" value="1"/>
</dbReference>
<dbReference type="PANTHER" id="PTHR30055:SF226">
    <property type="entry name" value="HTH-TYPE TRANSCRIPTIONAL REGULATOR PKSA"/>
    <property type="match status" value="1"/>
</dbReference>
<name>A0ABS2ZC97_9BACL</name>
<evidence type="ECO:0000313" key="5">
    <source>
        <dbReference type="Proteomes" id="UP001319060"/>
    </source>
</evidence>
<dbReference type="RefSeq" id="WP_188403303.1">
    <property type="nucleotide sequence ID" value="NZ_BMCE01000002.1"/>
</dbReference>
<keyword evidence="1 2" id="KW-0238">DNA-binding</keyword>
<dbReference type="SUPFAM" id="SSF46689">
    <property type="entry name" value="Homeodomain-like"/>
    <property type="match status" value="1"/>
</dbReference>
<dbReference type="InterPro" id="IPR001647">
    <property type="entry name" value="HTH_TetR"/>
</dbReference>
<keyword evidence="5" id="KW-1185">Reference proteome</keyword>
<feature type="DNA-binding region" description="H-T-H motif" evidence="2">
    <location>
        <begin position="30"/>
        <end position="49"/>
    </location>
</feature>
<dbReference type="PROSITE" id="PS50977">
    <property type="entry name" value="HTH_TETR_2"/>
    <property type="match status" value="1"/>
</dbReference>
<accession>A0ABS2ZC97</accession>
<evidence type="ECO:0000313" key="4">
    <source>
        <dbReference type="EMBL" id="MBN3545061.1"/>
    </source>
</evidence>
<evidence type="ECO:0000256" key="2">
    <source>
        <dbReference type="PROSITE-ProRule" id="PRU00335"/>
    </source>
</evidence>
<evidence type="ECO:0000256" key="1">
    <source>
        <dbReference type="ARBA" id="ARBA00023125"/>
    </source>
</evidence>
<protein>
    <submittedName>
        <fullName evidence="4">TetR/AcrR family transcriptional regulator</fullName>
    </submittedName>
</protein>
<dbReference type="InterPro" id="IPR050109">
    <property type="entry name" value="HTH-type_TetR-like_transc_reg"/>
</dbReference>
<gene>
    <name evidence="4" type="ORF">JYA64_07135</name>
</gene>
<feature type="domain" description="HTH tetR-type" evidence="3">
    <location>
        <begin position="7"/>
        <end position="67"/>
    </location>
</feature>
<dbReference type="PRINTS" id="PR00455">
    <property type="entry name" value="HTHTETR"/>
</dbReference>
<dbReference type="EMBL" id="JAFHKS010000042">
    <property type="protein sequence ID" value="MBN3545061.1"/>
    <property type="molecule type" value="Genomic_DNA"/>
</dbReference>
<organism evidence="4 5">
    <name type="scientific">Fictibacillus barbaricus</name>
    <dbReference type="NCBI Taxonomy" id="182136"/>
    <lineage>
        <taxon>Bacteria</taxon>
        <taxon>Bacillati</taxon>
        <taxon>Bacillota</taxon>
        <taxon>Bacilli</taxon>
        <taxon>Bacillales</taxon>
        <taxon>Fictibacillaceae</taxon>
        <taxon>Fictibacillus</taxon>
    </lineage>
</organism>
<sequence>MGSNRKQETSEKLMIAAIDLMSEKGYNGVTTEEIARTAGYSEKTLFRHFQSKQKLLEAAFEKYHYGEEMRNLFHQHLQWDLQEDLLMVCNTYHKIMQQNRKMILIAMKDGEHLPGFREATHKHPEQLKAFLTDYFEKMLQKKKIIKVDPEKMAIAFLYMNYGAALGRIHNDPSFTTVYLEDFIKESVFLFTRGLTP</sequence>
<dbReference type="Proteomes" id="UP001319060">
    <property type="component" value="Unassembled WGS sequence"/>
</dbReference>
<reference evidence="4 5" key="1">
    <citation type="submission" date="2021-01" db="EMBL/GenBank/DDBJ databases">
        <title>Genome Sequencing of Type Strains.</title>
        <authorList>
            <person name="Lemaire J.F."/>
            <person name="Inderbitzin P."/>
            <person name="Collins S.B."/>
            <person name="Wespe N."/>
            <person name="Knight-Connoni V."/>
        </authorList>
    </citation>
    <scope>NUCLEOTIDE SEQUENCE [LARGE SCALE GENOMIC DNA]</scope>
    <source>
        <strain evidence="4 5">DSM 14730</strain>
    </source>
</reference>